<comment type="caution">
    <text evidence="1">The sequence shown here is derived from an EMBL/GenBank/DDBJ whole genome shotgun (WGS) entry which is preliminary data.</text>
</comment>
<name>A0A2M8PI31_9CHLR</name>
<evidence type="ECO:0000313" key="1">
    <source>
        <dbReference type="EMBL" id="PJF37181.1"/>
    </source>
</evidence>
<reference evidence="1 2" key="1">
    <citation type="submission" date="2017-11" db="EMBL/GenBank/DDBJ databases">
        <title>Evolution of Phototrophy in the Chloroflexi Phylum Driven by Horizontal Gene Transfer.</title>
        <authorList>
            <person name="Ward L.M."/>
            <person name="Hemp J."/>
            <person name="Shih P.M."/>
            <person name="Mcglynn S.E."/>
            <person name="Fischer W."/>
        </authorList>
    </citation>
    <scope>NUCLEOTIDE SEQUENCE [LARGE SCALE GENOMIC DNA]</scope>
    <source>
        <strain evidence="1">JP3_13</strain>
    </source>
</reference>
<dbReference type="Proteomes" id="UP000229681">
    <property type="component" value="Unassembled WGS sequence"/>
</dbReference>
<sequence length="86" mass="9745">MRKARIREREQRRLRAQIARLEQISAAQLQALQQVAAAAEKGAPLAAEDVAYARDLRKMGAVRLVDGKLMLSRLGREYLEDLNKTE</sequence>
<evidence type="ECO:0000313" key="2">
    <source>
        <dbReference type="Proteomes" id="UP000229681"/>
    </source>
</evidence>
<organism evidence="1 2">
    <name type="scientific">Candidatus Thermofonsia Clade 1 bacterium</name>
    <dbReference type="NCBI Taxonomy" id="2364210"/>
    <lineage>
        <taxon>Bacteria</taxon>
        <taxon>Bacillati</taxon>
        <taxon>Chloroflexota</taxon>
        <taxon>Candidatus Thermofontia</taxon>
        <taxon>Candidatus Thermofonsia Clade 1</taxon>
    </lineage>
</organism>
<dbReference type="EMBL" id="PGTM01000011">
    <property type="protein sequence ID" value="PJF37181.1"/>
    <property type="molecule type" value="Genomic_DNA"/>
</dbReference>
<dbReference type="AlphaFoldDB" id="A0A2M8PI31"/>
<proteinExistence type="predicted"/>
<protein>
    <submittedName>
        <fullName evidence="1">Uncharacterized protein</fullName>
    </submittedName>
</protein>
<gene>
    <name evidence="1" type="ORF">CUN49_01595</name>
</gene>
<accession>A0A2M8PI31</accession>